<dbReference type="Proteomes" id="UP001597402">
    <property type="component" value="Unassembled WGS sequence"/>
</dbReference>
<accession>A0ABW4XFN5</accession>
<keyword evidence="2" id="KW-1185">Reference proteome</keyword>
<dbReference type="EMBL" id="JBHUHP010000030">
    <property type="protein sequence ID" value="MFD2094297.1"/>
    <property type="molecule type" value="Genomic_DNA"/>
</dbReference>
<evidence type="ECO:0000313" key="1">
    <source>
        <dbReference type="EMBL" id="MFD2094297.1"/>
    </source>
</evidence>
<evidence type="ECO:0000313" key="2">
    <source>
        <dbReference type="Proteomes" id="UP001597402"/>
    </source>
</evidence>
<protein>
    <recommendedName>
        <fullName evidence="3">Gas vesicle protein GvpL/GvpF</fullName>
    </recommendedName>
</protein>
<sequence>MAYPDEPGDLIVSLQDRARTPVATEGHLALGVLYGTDLAVFVLPEGAEWDDPLDLEVLISPTAPDSDALVERLRPRHLEVASLESAPQVRVATVRLAHGSVYATRAPALPPTDVVRQALSERDDLVAALTSLGLLPEYLAGLDQEALRAVEAVEAAQRLELQVQRIGRTPGQILNCVFSPRCHPHELPWRP</sequence>
<reference evidence="2" key="1">
    <citation type="journal article" date="2019" name="Int. J. Syst. Evol. Microbiol.">
        <title>The Global Catalogue of Microorganisms (GCM) 10K type strain sequencing project: providing services to taxonomists for standard genome sequencing and annotation.</title>
        <authorList>
            <consortium name="The Broad Institute Genomics Platform"/>
            <consortium name="The Broad Institute Genome Sequencing Center for Infectious Disease"/>
            <person name="Wu L."/>
            <person name="Ma J."/>
        </authorList>
    </citation>
    <scope>NUCLEOTIDE SEQUENCE [LARGE SCALE GENOMIC DNA]</scope>
    <source>
        <strain evidence="2">JCM 3338</strain>
    </source>
</reference>
<comment type="caution">
    <text evidence="1">The sequence shown here is derived from an EMBL/GenBank/DDBJ whole genome shotgun (WGS) entry which is preliminary data.</text>
</comment>
<gene>
    <name evidence="1" type="ORF">ACFSHS_22245</name>
</gene>
<organism evidence="1 2">
    <name type="scientific">Blastococcus deserti</name>
    <dbReference type="NCBI Taxonomy" id="2259033"/>
    <lineage>
        <taxon>Bacteria</taxon>
        <taxon>Bacillati</taxon>
        <taxon>Actinomycetota</taxon>
        <taxon>Actinomycetes</taxon>
        <taxon>Geodermatophilales</taxon>
        <taxon>Geodermatophilaceae</taxon>
        <taxon>Blastococcus</taxon>
    </lineage>
</organism>
<name>A0ABW4XFN5_9ACTN</name>
<dbReference type="RefSeq" id="WP_376881005.1">
    <property type="nucleotide sequence ID" value="NZ_JBHUHP010000030.1"/>
</dbReference>
<evidence type="ECO:0008006" key="3">
    <source>
        <dbReference type="Google" id="ProtNLM"/>
    </source>
</evidence>
<proteinExistence type="predicted"/>